<dbReference type="GO" id="GO:0071013">
    <property type="term" value="C:catalytic step 2 spliceosome"/>
    <property type="evidence" value="ECO:0007669"/>
    <property type="project" value="TreeGrafter"/>
</dbReference>
<dbReference type="SMART" id="SM00320">
    <property type="entry name" value="WD40"/>
    <property type="match status" value="5"/>
</dbReference>
<dbReference type="PROSITE" id="PS00678">
    <property type="entry name" value="WD_REPEATS_1"/>
    <property type="match status" value="3"/>
</dbReference>
<evidence type="ECO:0000256" key="4">
    <source>
        <dbReference type="PROSITE-ProRule" id="PRU00221"/>
    </source>
</evidence>
<feature type="repeat" description="WD" evidence="4">
    <location>
        <begin position="35"/>
        <end position="76"/>
    </location>
</feature>
<keyword evidence="2" id="KW-0677">Repeat</keyword>
<reference evidence="5" key="1">
    <citation type="submission" date="2021-01" db="EMBL/GenBank/DDBJ databases">
        <authorList>
            <person name="Corre E."/>
            <person name="Pelletier E."/>
            <person name="Niang G."/>
            <person name="Scheremetjew M."/>
            <person name="Finn R."/>
            <person name="Kale V."/>
            <person name="Holt S."/>
            <person name="Cochrane G."/>
            <person name="Meng A."/>
            <person name="Brown T."/>
            <person name="Cohen L."/>
        </authorList>
    </citation>
    <scope>NUCLEOTIDE SEQUENCE</scope>
    <source>
        <strain evidence="5">SoJaBio B1-5/56/2</strain>
    </source>
</reference>
<feature type="repeat" description="WD" evidence="4">
    <location>
        <begin position="139"/>
        <end position="180"/>
    </location>
</feature>
<dbReference type="PROSITE" id="PS50082">
    <property type="entry name" value="WD_REPEATS_2"/>
    <property type="match status" value="3"/>
</dbReference>
<dbReference type="SUPFAM" id="SSF50978">
    <property type="entry name" value="WD40 repeat-like"/>
    <property type="match status" value="1"/>
</dbReference>
<feature type="repeat" description="WD" evidence="4">
    <location>
        <begin position="96"/>
        <end position="138"/>
    </location>
</feature>
<dbReference type="InterPro" id="IPR036322">
    <property type="entry name" value="WD40_repeat_dom_sf"/>
</dbReference>
<keyword evidence="1 4" id="KW-0853">WD repeat</keyword>
<proteinExistence type="inferred from homology"/>
<evidence type="ECO:0000256" key="2">
    <source>
        <dbReference type="ARBA" id="ARBA00022737"/>
    </source>
</evidence>
<evidence type="ECO:0000313" key="5">
    <source>
        <dbReference type="EMBL" id="CAE2309403.1"/>
    </source>
</evidence>
<dbReference type="InterPro" id="IPR019775">
    <property type="entry name" value="WD40_repeat_CS"/>
</dbReference>
<dbReference type="GO" id="GO:0000398">
    <property type="term" value="P:mRNA splicing, via spliceosome"/>
    <property type="evidence" value="ECO:0007669"/>
    <property type="project" value="InterPro"/>
</dbReference>
<sequence>MNFQSNSTGNLFYTGSADCTIKCWDGFMGSVICSLTGHTGEIKTIVTMKDVAYIASGGSDRDIRIWDLQGSASSRADESVSASKLSGSVNQTIAKLHGSLGCVHSLCSHPRIPHILCSGGADQCIRLWDIRTNRCVLNFFGHKGTVETICMQGMEPQILSGSSDGAVHAWNITAGKEDPSGKTPPKALKYHSKSVRASFLHPKEYLYMSLSSDSYQYWNLPSLNAWKRIHPHQVSTLRSFHGDSLNAACLSESGRFFVTGHASGTLRFLDWQSGMCYLEKHERSTSETQLRLENGGVQGSSFSEQQRGIVATVLNKGDNMLFTSLRDKTIHLYINTDE</sequence>
<comment type="similarity">
    <text evidence="3">Belongs to the WD repeat PRL1/PRL2 family.</text>
</comment>
<dbReference type="GO" id="GO:0071011">
    <property type="term" value="C:precatalytic spliceosome"/>
    <property type="evidence" value="ECO:0007669"/>
    <property type="project" value="TreeGrafter"/>
</dbReference>
<dbReference type="GO" id="GO:0000974">
    <property type="term" value="C:Prp19 complex"/>
    <property type="evidence" value="ECO:0007669"/>
    <property type="project" value="TreeGrafter"/>
</dbReference>
<dbReference type="EMBL" id="HBKR01020187">
    <property type="protein sequence ID" value="CAE2309403.1"/>
    <property type="molecule type" value="Transcribed_RNA"/>
</dbReference>
<gene>
    <name evidence="5" type="ORF">NAES01612_LOCUS13175</name>
</gene>
<name>A0A7S4KYH6_9EUKA</name>
<dbReference type="InterPro" id="IPR001680">
    <property type="entry name" value="WD40_rpt"/>
</dbReference>
<dbReference type="InterPro" id="IPR020472">
    <property type="entry name" value="WD40_PAC1"/>
</dbReference>
<accession>A0A7S4KYH6</accession>
<dbReference type="PANTHER" id="PTHR19923">
    <property type="entry name" value="WD40 REPEAT PROTEINPRL1/PRL2-RELATED"/>
    <property type="match status" value="1"/>
</dbReference>
<organism evidence="5">
    <name type="scientific">Paramoeba aestuarina</name>
    <dbReference type="NCBI Taxonomy" id="180227"/>
    <lineage>
        <taxon>Eukaryota</taxon>
        <taxon>Amoebozoa</taxon>
        <taxon>Discosea</taxon>
        <taxon>Flabellinia</taxon>
        <taxon>Dactylopodida</taxon>
        <taxon>Paramoebidae</taxon>
        <taxon>Paramoeba</taxon>
    </lineage>
</organism>
<protein>
    <recommendedName>
        <fullName evidence="6">Guanine nucleotide-binding protein subunit beta-like protein</fullName>
    </recommendedName>
</protein>
<dbReference type="PRINTS" id="PR00320">
    <property type="entry name" value="GPROTEINBRPT"/>
</dbReference>
<dbReference type="Gene3D" id="2.130.10.10">
    <property type="entry name" value="YVTN repeat-like/Quinoprotein amine dehydrogenase"/>
    <property type="match status" value="1"/>
</dbReference>
<dbReference type="PROSITE" id="PS50294">
    <property type="entry name" value="WD_REPEATS_REGION"/>
    <property type="match status" value="2"/>
</dbReference>
<evidence type="ECO:0000256" key="3">
    <source>
        <dbReference type="ARBA" id="ARBA00025726"/>
    </source>
</evidence>
<dbReference type="CDD" id="cd00200">
    <property type="entry name" value="WD40"/>
    <property type="match status" value="1"/>
</dbReference>
<evidence type="ECO:0000256" key="1">
    <source>
        <dbReference type="ARBA" id="ARBA00022574"/>
    </source>
</evidence>
<dbReference type="InterPro" id="IPR015943">
    <property type="entry name" value="WD40/YVTN_repeat-like_dom_sf"/>
</dbReference>
<dbReference type="PANTHER" id="PTHR19923:SF0">
    <property type="entry name" value="PLEIOTROPIC REGULATOR 1"/>
    <property type="match status" value="1"/>
</dbReference>
<dbReference type="Pfam" id="PF00400">
    <property type="entry name" value="WD40"/>
    <property type="match status" value="5"/>
</dbReference>
<evidence type="ECO:0008006" key="6">
    <source>
        <dbReference type="Google" id="ProtNLM"/>
    </source>
</evidence>
<dbReference type="AlphaFoldDB" id="A0A7S4KYH6"/>
<dbReference type="InterPro" id="IPR045241">
    <property type="entry name" value="Prp46/PLRG1-like"/>
</dbReference>